<sequence length="97" mass="10228">MSLPSLSLCAGEASMEALELELEEVESQIRALVAQRTRGAAQPGVVHADTRLPRRLGAAAQGASQIPGQNVSACVRDLHGEPLLPSPRVGSRCGHHR</sequence>
<gene>
    <name evidence="2" type="primary">LOC141377503</name>
</gene>
<dbReference type="RefSeq" id="XP_073777919.1">
    <property type="nucleotide sequence ID" value="XM_073921818.1"/>
</dbReference>
<reference evidence="2" key="1">
    <citation type="submission" date="2025-08" db="UniProtKB">
        <authorList>
            <consortium name="RefSeq"/>
        </authorList>
    </citation>
    <scope>IDENTIFICATION</scope>
    <source>
        <strain evidence="2">Tuebingen</strain>
        <tissue evidence="2">Fibroblasts and whole tissue</tissue>
    </source>
</reference>
<evidence type="ECO:0000313" key="2">
    <source>
        <dbReference type="RefSeq" id="XP_073777919.1"/>
    </source>
</evidence>
<keyword evidence="1" id="KW-1185">Reference proteome</keyword>
<protein>
    <submittedName>
        <fullName evidence="2">Uncharacterized protein isoform X2</fullName>
    </submittedName>
</protein>
<proteinExistence type="predicted"/>
<name>A0AC58H7G0_DANRE</name>
<dbReference type="Proteomes" id="UP000000437">
    <property type="component" value="Chromosome 14"/>
</dbReference>
<evidence type="ECO:0000313" key="1">
    <source>
        <dbReference type="Proteomes" id="UP000000437"/>
    </source>
</evidence>
<accession>A0AC58H7G0</accession>
<organism evidence="1 2">
    <name type="scientific">Danio rerio</name>
    <name type="common">Zebrafish</name>
    <name type="synonym">Brachydanio rerio</name>
    <dbReference type="NCBI Taxonomy" id="7955"/>
    <lineage>
        <taxon>Eukaryota</taxon>
        <taxon>Metazoa</taxon>
        <taxon>Chordata</taxon>
        <taxon>Craniata</taxon>
        <taxon>Vertebrata</taxon>
        <taxon>Euteleostomi</taxon>
        <taxon>Actinopterygii</taxon>
        <taxon>Neopterygii</taxon>
        <taxon>Teleostei</taxon>
        <taxon>Ostariophysi</taxon>
        <taxon>Cypriniformes</taxon>
        <taxon>Danionidae</taxon>
        <taxon>Danioninae</taxon>
        <taxon>Danio</taxon>
    </lineage>
</organism>